<dbReference type="Proteomes" id="UP000292346">
    <property type="component" value="Unassembled WGS sequence"/>
</dbReference>
<sequence>MGRRLPLRLREPGVPLTILLYGRPVGVVLPTDDVLVDGLRAGDEEMFACLLNGWSGSMVRLARSFVSTAASAEEVVQDTWLAVFQGIERFEGRSSLQTWVYRILINIARKRGSAEQRTVPWASLVPDRDPTVDSSRFRGPHDQYPGGWLAFPERWPSTEGEVLANEVRATVAAAIQSLPIRQQVVLTLRDIDGQTADDVCALLDISTANQRVLLHRARAAVRSRLERYFAATGVES</sequence>
<dbReference type="SUPFAM" id="SSF88946">
    <property type="entry name" value="Sigma2 domain of RNA polymerase sigma factors"/>
    <property type="match status" value="1"/>
</dbReference>
<evidence type="ECO:0000313" key="7">
    <source>
        <dbReference type="EMBL" id="TCC08527.1"/>
    </source>
</evidence>
<dbReference type="Pfam" id="PF04542">
    <property type="entry name" value="Sigma70_r2"/>
    <property type="match status" value="1"/>
</dbReference>
<evidence type="ECO:0000259" key="6">
    <source>
        <dbReference type="Pfam" id="PF08281"/>
    </source>
</evidence>
<name>A0A4R0HBZ0_9ACTN</name>
<evidence type="ECO:0000259" key="5">
    <source>
        <dbReference type="Pfam" id="PF04542"/>
    </source>
</evidence>
<dbReference type="PANTHER" id="PTHR43133:SF53">
    <property type="entry name" value="ECF RNA POLYMERASE SIGMA-E FACTOR"/>
    <property type="match status" value="1"/>
</dbReference>
<dbReference type="GO" id="GO:0003677">
    <property type="term" value="F:DNA binding"/>
    <property type="evidence" value="ECO:0007669"/>
    <property type="project" value="InterPro"/>
</dbReference>
<keyword evidence="2" id="KW-0805">Transcription regulation</keyword>
<feature type="domain" description="RNA polymerase sigma factor 70 region 4 type 2" evidence="6">
    <location>
        <begin position="171"/>
        <end position="220"/>
    </location>
</feature>
<dbReference type="OrthoDB" id="5244716at2"/>
<proteinExistence type="inferred from homology"/>
<gene>
    <name evidence="7" type="ORF">E0H45_21905</name>
</gene>
<dbReference type="EMBL" id="SJJZ01000002">
    <property type="protein sequence ID" value="TCC08527.1"/>
    <property type="molecule type" value="Genomic_DNA"/>
</dbReference>
<dbReference type="InterPro" id="IPR014284">
    <property type="entry name" value="RNA_pol_sigma-70_dom"/>
</dbReference>
<dbReference type="GO" id="GO:0016987">
    <property type="term" value="F:sigma factor activity"/>
    <property type="evidence" value="ECO:0007669"/>
    <property type="project" value="UniProtKB-KW"/>
</dbReference>
<dbReference type="InterPro" id="IPR013324">
    <property type="entry name" value="RNA_pol_sigma_r3/r4-like"/>
</dbReference>
<dbReference type="InterPro" id="IPR036388">
    <property type="entry name" value="WH-like_DNA-bd_sf"/>
</dbReference>
<protein>
    <submittedName>
        <fullName evidence="7">Sigma-70 family RNA polymerase sigma factor</fullName>
    </submittedName>
</protein>
<dbReference type="Gene3D" id="1.10.1740.10">
    <property type="match status" value="1"/>
</dbReference>
<evidence type="ECO:0000256" key="1">
    <source>
        <dbReference type="ARBA" id="ARBA00010641"/>
    </source>
</evidence>
<comment type="similarity">
    <text evidence="1">Belongs to the sigma-70 factor family. ECF subfamily.</text>
</comment>
<feature type="domain" description="RNA polymerase sigma-70 region 2" evidence="5">
    <location>
        <begin position="59"/>
        <end position="111"/>
    </location>
</feature>
<dbReference type="InterPro" id="IPR013325">
    <property type="entry name" value="RNA_pol_sigma_r2"/>
</dbReference>
<organism evidence="7 8">
    <name type="scientific">Kribbella soli</name>
    <dbReference type="NCBI Taxonomy" id="1124743"/>
    <lineage>
        <taxon>Bacteria</taxon>
        <taxon>Bacillati</taxon>
        <taxon>Actinomycetota</taxon>
        <taxon>Actinomycetes</taxon>
        <taxon>Propionibacteriales</taxon>
        <taxon>Kribbellaceae</taxon>
        <taxon>Kribbella</taxon>
    </lineage>
</organism>
<evidence type="ECO:0000313" key="8">
    <source>
        <dbReference type="Proteomes" id="UP000292346"/>
    </source>
</evidence>
<evidence type="ECO:0000256" key="3">
    <source>
        <dbReference type="ARBA" id="ARBA00023082"/>
    </source>
</evidence>
<dbReference type="AlphaFoldDB" id="A0A4R0HBZ0"/>
<dbReference type="InterPro" id="IPR013249">
    <property type="entry name" value="RNA_pol_sigma70_r4_t2"/>
</dbReference>
<dbReference type="InterPro" id="IPR007627">
    <property type="entry name" value="RNA_pol_sigma70_r2"/>
</dbReference>
<evidence type="ECO:0000256" key="4">
    <source>
        <dbReference type="ARBA" id="ARBA00023163"/>
    </source>
</evidence>
<dbReference type="InterPro" id="IPR039425">
    <property type="entry name" value="RNA_pol_sigma-70-like"/>
</dbReference>
<dbReference type="Gene3D" id="1.10.10.10">
    <property type="entry name" value="Winged helix-like DNA-binding domain superfamily/Winged helix DNA-binding domain"/>
    <property type="match status" value="1"/>
</dbReference>
<reference evidence="7 8" key="1">
    <citation type="submission" date="2019-02" db="EMBL/GenBank/DDBJ databases">
        <title>Kribbella capetownensis sp. nov. and Kribbella speibonae sp. nov., isolated from soil.</title>
        <authorList>
            <person name="Curtis S.M."/>
            <person name="Norton I."/>
            <person name="Everest G.J."/>
            <person name="Meyers P.R."/>
        </authorList>
    </citation>
    <scope>NUCLEOTIDE SEQUENCE [LARGE SCALE GENOMIC DNA]</scope>
    <source>
        <strain evidence="7 8">KCTC 29219</strain>
    </source>
</reference>
<dbReference type="CDD" id="cd06171">
    <property type="entry name" value="Sigma70_r4"/>
    <property type="match status" value="1"/>
</dbReference>
<keyword evidence="4" id="KW-0804">Transcription</keyword>
<dbReference type="Pfam" id="PF08281">
    <property type="entry name" value="Sigma70_r4_2"/>
    <property type="match status" value="1"/>
</dbReference>
<evidence type="ECO:0000256" key="2">
    <source>
        <dbReference type="ARBA" id="ARBA00023015"/>
    </source>
</evidence>
<dbReference type="GO" id="GO:0006352">
    <property type="term" value="P:DNA-templated transcription initiation"/>
    <property type="evidence" value="ECO:0007669"/>
    <property type="project" value="InterPro"/>
</dbReference>
<dbReference type="SUPFAM" id="SSF88659">
    <property type="entry name" value="Sigma3 and sigma4 domains of RNA polymerase sigma factors"/>
    <property type="match status" value="1"/>
</dbReference>
<comment type="caution">
    <text evidence="7">The sequence shown here is derived from an EMBL/GenBank/DDBJ whole genome shotgun (WGS) entry which is preliminary data.</text>
</comment>
<keyword evidence="8" id="KW-1185">Reference proteome</keyword>
<accession>A0A4R0HBZ0</accession>
<keyword evidence="3" id="KW-0731">Sigma factor</keyword>
<dbReference type="PANTHER" id="PTHR43133">
    <property type="entry name" value="RNA POLYMERASE ECF-TYPE SIGMA FACTO"/>
    <property type="match status" value="1"/>
</dbReference>
<dbReference type="NCBIfam" id="TIGR02937">
    <property type="entry name" value="sigma70-ECF"/>
    <property type="match status" value="1"/>
</dbReference>